<dbReference type="OrthoDB" id="24645at2759"/>
<accession>A0A8S0YN43</accession>
<name>A0A8S0YN43_ARCPL</name>
<comment type="caution">
    <text evidence="2">The sequence shown here is derived from an EMBL/GenBank/DDBJ whole genome shotgun (WGS) entry which is preliminary data.</text>
</comment>
<dbReference type="EMBL" id="CADEBD010000034">
    <property type="protein sequence ID" value="CAB3220027.1"/>
    <property type="molecule type" value="Genomic_DNA"/>
</dbReference>
<feature type="compositionally biased region" description="Low complexity" evidence="1">
    <location>
        <begin position="107"/>
        <end position="118"/>
    </location>
</feature>
<evidence type="ECO:0000313" key="2">
    <source>
        <dbReference type="EMBL" id="CAB3220027.1"/>
    </source>
</evidence>
<evidence type="ECO:0000256" key="1">
    <source>
        <dbReference type="SAM" id="MobiDB-lite"/>
    </source>
</evidence>
<feature type="region of interest" description="Disordered" evidence="1">
    <location>
        <begin position="94"/>
        <end position="118"/>
    </location>
</feature>
<gene>
    <name evidence="2" type="ORF">APLA_LOCUS132</name>
</gene>
<protein>
    <submittedName>
        <fullName evidence="2">Uncharacterized protein</fullName>
    </submittedName>
</protein>
<organism evidence="2 3">
    <name type="scientific">Arctia plantaginis</name>
    <name type="common">Wood tiger moth</name>
    <name type="synonym">Phalaena plantaginis</name>
    <dbReference type="NCBI Taxonomy" id="874455"/>
    <lineage>
        <taxon>Eukaryota</taxon>
        <taxon>Metazoa</taxon>
        <taxon>Ecdysozoa</taxon>
        <taxon>Arthropoda</taxon>
        <taxon>Hexapoda</taxon>
        <taxon>Insecta</taxon>
        <taxon>Pterygota</taxon>
        <taxon>Neoptera</taxon>
        <taxon>Endopterygota</taxon>
        <taxon>Lepidoptera</taxon>
        <taxon>Glossata</taxon>
        <taxon>Ditrysia</taxon>
        <taxon>Noctuoidea</taxon>
        <taxon>Erebidae</taxon>
        <taxon>Arctiinae</taxon>
        <taxon>Arctia</taxon>
    </lineage>
</organism>
<sequence length="292" mass="33037">MARGALSENERHCLEAGAKNQSDRLQESEKTLSDCKSNGLRVRFLDEEGKTERMVSADEVDCAVTRVKKIHILKNRSSSETSIMLRNPSLIKRRSNSERRYSDGVADNLNNNNLNDNLNGQIKTIEFDKSDKTDDTEQTKDVTGQSFKKNCNVYSVNQAKTLTPEKKKTLPLTMPRLIAHKIQENGQAKSILPAEVCLSDGVSGKDFTARAIGRLSRGLGKLLRRTNSVRISDPDPVYKVAYLGNVLTGWARGWLVQGCQLETKDRMENRDFLKGKVDKKRRQCWELMDMRT</sequence>
<feature type="compositionally biased region" description="Basic and acidic residues" evidence="1">
    <location>
        <begin position="21"/>
        <end position="31"/>
    </location>
</feature>
<dbReference type="AlphaFoldDB" id="A0A8S0YN43"/>
<proteinExistence type="predicted"/>
<reference evidence="2 3" key="1">
    <citation type="submission" date="2020-04" db="EMBL/GenBank/DDBJ databases">
        <authorList>
            <person name="Wallbank WR R."/>
            <person name="Pardo Diaz C."/>
            <person name="Kozak K."/>
            <person name="Martin S."/>
            <person name="Jiggins C."/>
            <person name="Moest M."/>
            <person name="Warren A I."/>
            <person name="Byers J.R.P. K."/>
            <person name="Montejo-Kovacevich G."/>
            <person name="Yen C E."/>
        </authorList>
    </citation>
    <scope>NUCLEOTIDE SEQUENCE [LARGE SCALE GENOMIC DNA]</scope>
</reference>
<evidence type="ECO:0000313" key="3">
    <source>
        <dbReference type="Proteomes" id="UP000494256"/>
    </source>
</evidence>
<dbReference type="Proteomes" id="UP000494256">
    <property type="component" value="Unassembled WGS sequence"/>
</dbReference>
<feature type="region of interest" description="Disordered" evidence="1">
    <location>
        <begin position="1"/>
        <end position="31"/>
    </location>
</feature>